<sequence>MIYLGSKPIIVAIGVLTIAAQINTSEAANIVTLSQDIEQQAKISLNNTKLNEPQVNKEVYLNKPFTVVPGRAVKLYTKRLRGLVEGIQLNIKNFKINSNGTKIEKISINSFQEHPHKNQKHCSSILISKSTDYTLTPSANESKHSLHIISVGSCKPGMILELLDVTDSGEATVVLKHHRH</sequence>
<reference evidence="1 2" key="1">
    <citation type="submission" date="2015-02" db="EMBL/GenBank/DDBJ databases">
        <title>Draft genome of a novel marine cyanobacterium (Chroococcales) isolated from South Atlantic Ocean.</title>
        <authorList>
            <person name="Rigonato J."/>
            <person name="Alvarenga D.O."/>
            <person name="Branco L.H."/>
            <person name="Varani A.M."/>
            <person name="Brandini F.P."/>
            <person name="Fiore M.F."/>
        </authorList>
    </citation>
    <scope>NUCLEOTIDE SEQUENCE [LARGE SCALE GENOMIC DNA]</scope>
    <source>
        <strain evidence="1 2">CENA595</strain>
    </source>
</reference>
<keyword evidence="2" id="KW-1185">Reference proteome</keyword>
<dbReference type="EMBL" id="JYON01000037">
    <property type="protein sequence ID" value="KJH69662.1"/>
    <property type="molecule type" value="Genomic_DNA"/>
</dbReference>
<organism evidence="1 2">
    <name type="scientific">Aliterella atlantica CENA595</name>
    <dbReference type="NCBI Taxonomy" id="1618023"/>
    <lineage>
        <taxon>Bacteria</taxon>
        <taxon>Bacillati</taxon>
        <taxon>Cyanobacteriota</taxon>
        <taxon>Cyanophyceae</taxon>
        <taxon>Chroococcidiopsidales</taxon>
        <taxon>Aliterellaceae</taxon>
        <taxon>Aliterella</taxon>
    </lineage>
</organism>
<evidence type="ECO:0000313" key="1">
    <source>
        <dbReference type="EMBL" id="KJH69662.1"/>
    </source>
</evidence>
<name>A0A0D8ZMT8_9CYAN</name>
<gene>
    <name evidence="1" type="ORF">UH38_22815</name>
</gene>
<dbReference type="Proteomes" id="UP000032452">
    <property type="component" value="Unassembled WGS sequence"/>
</dbReference>
<proteinExistence type="predicted"/>
<comment type="caution">
    <text evidence="1">The sequence shown here is derived from an EMBL/GenBank/DDBJ whole genome shotgun (WGS) entry which is preliminary data.</text>
</comment>
<evidence type="ECO:0000313" key="2">
    <source>
        <dbReference type="Proteomes" id="UP000032452"/>
    </source>
</evidence>
<protein>
    <submittedName>
        <fullName evidence="1">Uncharacterized protein</fullName>
    </submittedName>
</protein>
<accession>A0A0D8ZMT8</accession>
<dbReference type="RefSeq" id="WP_045057008.1">
    <property type="nucleotide sequence ID" value="NZ_CAWMDP010000036.1"/>
</dbReference>
<dbReference type="AlphaFoldDB" id="A0A0D8ZMT8"/>